<comment type="caution">
    <text evidence="7">The sequence shown here is derived from an EMBL/GenBank/DDBJ whole genome shotgun (WGS) entry which is preliminary data.</text>
</comment>
<evidence type="ECO:0000256" key="1">
    <source>
        <dbReference type="ARBA" id="ARBA00004496"/>
    </source>
</evidence>
<protein>
    <recommendedName>
        <fullName evidence="3">Maturin</fullName>
    </recommendedName>
</protein>
<feature type="region of interest" description="Disordered" evidence="6">
    <location>
        <begin position="70"/>
        <end position="120"/>
    </location>
</feature>
<feature type="region of interest" description="Disordered" evidence="6">
    <location>
        <begin position="174"/>
        <end position="234"/>
    </location>
</feature>
<keyword evidence="8" id="KW-1185">Reference proteome</keyword>
<feature type="compositionally biased region" description="Low complexity" evidence="6">
    <location>
        <begin position="208"/>
        <end position="222"/>
    </location>
</feature>
<sequence length="247" mass="26090">MDFQQLADVAEKWCSNTPFELIATEETERRMDFYADPGVSFYVLCPDNGCGDNFVSAWGRDRRNLRECGRRGASQRPSSRAVCCGGRRVGGRNPRPTRSAGEAPGWAQRASRPGWGRVGGGLGARTIRRAGSGWRCGVPLKATPLPATAGAISGTPPRGPCPCLLWSIPGEWVSPTSDQPGLGSTDPPAGSQSRSFPHPGVPSGLGIPLPSRAQPPLLALPRPGEPCSPPSRVSPCAACLDTKLCPH</sequence>
<keyword evidence="5" id="KW-0963">Cytoplasm</keyword>
<dbReference type="PANTHER" id="PTHR32008">
    <property type="entry name" value="MATURIN"/>
    <property type="match status" value="1"/>
</dbReference>
<comment type="subcellular location">
    <subcellularLocation>
        <location evidence="1">Cytoplasm</location>
    </subcellularLocation>
</comment>
<evidence type="ECO:0000313" key="7">
    <source>
        <dbReference type="EMBL" id="KAK2096116.1"/>
    </source>
</evidence>
<reference evidence="7 8" key="1">
    <citation type="submission" date="2023-05" db="EMBL/GenBank/DDBJ databases">
        <title>B98-5 Cell Line De Novo Hybrid Assembly: An Optical Mapping Approach.</title>
        <authorList>
            <person name="Kananen K."/>
            <person name="Auerbach J.A."/>
            <person name="Kautto E."/>
            <person name="Blachly J.S."/>
        </authorList>
    </citation>
    <scope>NUCLEOTIDE SEQUENCE [LARGE SCALE GENOMIC DNA]</scope>
    <source>
        <strain evidence="7">B95-8</strain>
        <tissue evidence="7">Cell line</tissue>
    </source>
</reference>
<gene>
    <name evidence="7" type="ORF">P7K49_025150</name>
</gene>
<dbReference type="EMBL" id="JASSZA010000012">
    <property type="protein sequence ID" value="KAK2096116.1"/>
    <property type="molecule type" value="Genomic_DNA"/>
</dbReference>
<evidence type="ECO:0000256" key="3">
    <source>
        <dbReference type="ARBA" id="ARBA00016055"/>
    </source>
</evidence>
<evidence type="ECO:0000256" key="6">
    <source>
        <dbReference type="SAM" id="MobiDB-lite"/>
    </source>
</evidence>
<accession>A0ABQ9UGD7</accession>
<organism evidence="7 8">
    <name type="scientific">Saguinus oedipus</name>
    <name type="common">Cotton-top tamarin</name>
    <name type="synonym">Oedipomidas oedipus</name>
    <dbReference type="NCBI Taxonomy" id="9490"/>
    <lineage>
        <taxon>Eukaryota</taxon>
        <taxon>Metazoa</taxon>
        <taxon>Chordata</taxon>
        <taxon>Craniata</taxon>
        <taxon>Vertebrata</taxon>
        <taxon>Euteleostomi</taxon>
        <taxon>Mammalia</taxon>
        <taxon>Eutheria</taxon>
        <taxon>Euarchontoglires</taxon>
        <taxon>Primates</taxon>
        <taxon>Haplorrhini</taxon>
        <taxon>Platyrrhini</taxon>
        <taxon>Cebidae</taxon>
        <taxon>Callitrichinae</taxon>
        <taxon>Saguinus</taxon>
    </lineage>
</organism>
<dbReference type="Proteomes" id="UP001266305">
    <property type="component" value="Unassembled WGS sequence"/>
</dbReference>
<dbReference type="Pfam" id="PF15167">
    <property type="entry name" value="DUF4581"/>
    <property type="match status" value="1"/>
</dbReference>
<comment type="similarity">
    <text evidence="2">Belongs to the MTURN family.</text>
</comment>
<dbReference type="PANTHER" id="PTHR32008:SF2">
    <property type="entry name" value="MATURIN"/>
    <property type="match status" value="1"/>
</dbReference>
<evidence type="ECO:0000313" key="8">
    <source>
        <dbReference type="Proteomes" id="UP001266305"/>
    </source>
</evidence>
<evidence type="ECO:0000256" key="2">
    <source>
        <dbReference type="ARBA" id="ARBA00006587"/>
    </source>
</evidence>
<name>A0ABQ9UGD7_SAGOE</name>
<evidence type="ECO:0000256" key="5">
    <source>
        <dbReference type="ARBA" id="ARBA00022490"/>
    </source>
</evidence>
<evidence type="ECO:0000256" key="4">
    <source>
        <dbReference type="ARBA" id="ARBA00022473"/>
    </source>
</evidence>
<keyword evidence="4" id="KW-0217">Developmental protein</keyword>
<dbReference type="InterPro" id="IPR027892">
    <property type="entry name" value="Maturin"/>
</dbReference>
<proteinExistence type="inferred from homology"/>